<dbReference type="GO" id="GO:0006355">
    <property type="term" value="P:regulation of DNA-templated transcription"/>
    <property type="evidence" value="ECO:0007669"/>
    <property type="project" value="InterPro"/>
</dbReference>
<evidence type="ECO:0000313" key="10">
    <source>
        <dbReference type="EMBL" id="OMF51613.1"/>
    </source>
</evidence>
<evidence type="ECO:0000256" key="1">
    <source>
        <dbReference type="ARBA" id="ARBA00005820"/>
    </source>
</evidence>
<dbReference type="SMART" id="SM00448">
    <property type="entry name" value="REC"/>
    <property type="match status" value="1"/>
</dbReference>
<comment type="similarity">
    <text evidence="1">Belongs to the AfsR/DnrI/RedD regulatory family.</text>
</comment>
<feature type="domain" description="Response regulatory" evidence="8">
    <location>
        <begin position="2"/>
        <end position="120"/>
    </location>
</feature>
<feature type="DNA-binding region" description="OmpR/PhoB-type" evidence="7">
    <location>
        <begin position="130"/>
        <end position="233"/>
    </location>
</feature>
<dbReference type="InterPro" id="IPR001789">
    <property type="entry name" value="Sig_transdc_resp-reg_receiver"/>
</dbReference>
<dbReference type="InterPro" id="IPR011990">
    <property type="entry name" value="TPR-like_helical_dom_sf"/>
</dbReference>
<dbReference type="InterPro" id="IPR016032">
    <property type="entry name" value="Sig_transdc_resp-reg_C-effctor"/>
</dbReference>
<keyword evidence="5" id="KW-0804">Transcription</keyword>
<feature type="domain" description="OmpR/PhoB-type" evidence="9">
    <location>
        <begin position="130"/>
        <end position="233"/>
    </location>
</feature>
<evidence type="ECO:0000259" key="9">
    <source>
        <dbReference type="PROSITE" id="PS51755"/>
    </source>
</evidence>
<dbReference type="Proteomes" id="UP000187172">
    <property type="component" value="Unassembled WGS sequence"/>
</dbReference>
<dbReference type="InterPro" id="IPR005158">
    <property type="entry name" value="BTAD"/>
</dbReference>
<dbReference type="STRING" id="297318.BK138_25475"/>
<keyword evidence="2" id="KW-0902">Two-component regulatory system</keyword>
<evidence type="ECO:0000256" key="5">
    <source>
        <dbReference type="ARBA" id="ARBA00023163"/>
    </source>
</evidence>
<evidence type="ECO:0000256" key="7">
    <source>
        <dbReference type="PROSITE-ProRule" id="PRU01091"/>
    </source>
</evidence>
<dbReference type="RefSeq" id="WP_076173613.1">
    <property type="nucleotide sequence ID" value="NZ_MRTP01000009.1"/>
</dbReference>
<dbReference type="SUPFAM" id="SSF48452">
    <property type="entry name" value="TPR-like"/>
    <property type="match status" value="1"/>
</dbReference>
<dbReference type="GO" id="GO:0003677">
    <property type="term" value="F:DNA binding"/>
    <property type="evidence" value="ECO:0007669"/>
    <property type="project" value="UniProtKB-UniRule"/>
</dbReference>
<dbReference type="EMBL" id="MRTP01000009">
    <property type="protein sequence ID" value="OMF51613.1"/>
    <property type="molecule type" value="Genomic_DNA"/>
</dbReference>
<dbReference type="InterPro" id="IPR011006">
    <property type="entry name" value="CheY-like_superfamily"/>
</dbReference>
<dbReference type="SMART" id="SM01043">
    <property type="entry name" value="BTAD"/>
    <property type="match status" value="1"/>
</dbReference>
<dbReference type="InterPro" id="IPR001867">
    <property type="entry name" value="OmpR/PhoB-type_DNA-bd"/>
</dbReference>
<dbReference type="GO" id="GO:0000160">
    <property type="term" value="P:phosphorelay signal transduction system"/>
    <property type="evidence" value="ECO:0007669"/>
    <property type="project" value="UniProtKB-KW"/>
</dbReference>
<dbReference type="InterPro" id="IPR051677">
    <property type="entry name" value="AfsR-DnrI-RedD_regulator"/>
</dbReference>
<comment type="caution">
    <text evidence="10">The sequence shown here is derived from an EMBL/GenBank/DDBJ whole genome shotgun (WGS) entry which is preliminary data.</text>
</comment>
<evidence type="ECO:0000256" key="2">
    <source>
        <dbReference type="ARBA" id="ARBA00023012"/>
    </source>
</evidence>
<organism evidence="10 11">
    <name type="scientific">Paenibacillus rhizosphaerae</name>
    <dbReference type="NCBI Taxonomy" id="297318"/>
    <lineage>
        <taxon>Bacteria</taxon>
        <taxon>Bacillati</taxon>
        <taxon>Bacillota</taxon>
        <taxon>Bacilli</taxon>
        <taxon>Bacillales</taxon>
        <taxon>Paenibacillaceae</taxon>
        <taxon>Paenibacillus</taxon>
    </lineage>
</organism>
<dbReference type="AlphaFoldDB" id="A0A1R1EIG5"/>
<evidence type="ECO:0000256" key="4">
    <source>
        <dbReference type="ARBA" id="ARBA00023125"/>
    </source>
</evidence>
<dbReference type="Pfam" id="PF00486">
    <property type="entry name" value="Trans_reg_C"/>
    <property type="match status" value="1"/>
</dbReference>
<gene>
    <name evidence="10" type="ORF">BK138_25475</name>
</gene>
<evidence type="ECO:0000256" key="3">
    <source>
        <dbReference type="ARBA" id="ARBA00023015"/>
    </source>
</evidence>
<dbReference type="SUPFAM" id="SSF52172">
    <property type="entry name" value="CheY-like"/>
    <property type="match status" value="1"/>
</dbReference>
<sequence length="390" mass="45033">MKIILVDDEYLALKKMERLLQSLEGVNLEPLTVRAFQSPLQALDAAAEDAPDLAFLDIDMPEMTGFELADRLLAMYPGLEVVFVTAYQEFAIKAFEINALDYLLKPIHPDRLAVTMKRVASSPPAGAPTEEGRSVNHMMLCCLKNLHFRSADGKLHSFSWRTLKAPELFAYLIYYRNKTVSKQTLIDLLWPDFNLKRATTQLHTAIYQIRKTIKTSGMDLHIKFQDEGYRLEFGNVTLDIEEWEKDLRGAPPVAPESLPEHIAIMDKYPGDFLDEHGYGWAEPEQERTRLLWFDHAKRIAECCAGLEQHAEAIGLYQEMIRKMPYREEGYEGLMKLYASLNQRVGVRRLYQQMTSVFLEDYDMAPSKEISAWFEAWEKERVHEKEEADVQ</sequence>
<dbReference type="Gene3D" id="1.25.40.10">
    <property type="entry name" value="Tetratricopeptide repeat domain"/>
    <property type="match status" value="1"/>
</dbReference>
<dbReference type="PANTHER" id="PTHR35807">
    <property type="entry name" value="TRANSCRIPTIONAL REGULATOR REDD-RELATED"/>
    <property type="match status" value="1"/>
</dbReference>
<dbReference type="Gene3D" id="3.40.50.2300">
    <property type="match status" value="1"/>
</dbReference>
<keyword evidence="11" id="KW-1185">Reference proteome</keyword>
<dbReference type="SUPFAM" id="SSF46894">
    <property type="entry name" value="C-terminal effector domain of the bipartite response regulators"/>
    <property type="match status" value="1"/>
</dbReference>
<dbReference type="InterPro" id="IPR036388">
    <property type="entry name" value="WH-like_DNA-bd_sf"/>
</dbReference>
<dbReference type="Gene3D" id="1.10.10.10">
    <property type="entry name" value="Winged helix-like DNA-binding domain superfamily/Winged helix DNA-binding domain"/>
    <property type="match status" value="1"/>
</dbReference>
<name>A0A1R1EIG5_9BACL</name>
<protein>
    <submittedName>
        <fullName evidence="10">Response regulator receiver protein</fullName>
    </submittedName>
</protein>
<dbReference type="PROSITE" id="PS50110">
    <property type="entry name" value="RESPONSE_REGULATORY"/>
    <property type="match status" value="1"/>
</dbReference>
<proteinExistence type="inferred from homology"/>
<evidence type="ECO:0000259" key="8">
    <source>
        <dbReference type="PROSITE" id="PS50110"/>
    </source>
</evidence>
<keyword evidence="6" id="KW-0597">Phosphoprotein</keyword>
<keyword evidence="4 7" id="KW-0238">DNA-binding</keyword>
<feature type="modified residue" description="4-aspartylphosphate" evidence="6">
    <location>
        <position position="57"/>
    </location>
</feature>
<dbReference type="Pfam" id="PF00072">
    <property type="entry name" value="Response_reg"/>
    <property type="match status" value="1"/>
</dbReference>
<dbReference type="PROSITE" id="PS51755">
    <property type="entry name" value="OMPR_PHOB"/>
    <property type="match status" value="1"/>
</dbReference>
<keyword evidence="3" id="KW-0805">Transcription regulation</keyword>
<evidence type="ECO:0000313" key="11">
    <source>
        <dbReference type="Proteomes" id="UP000187172"/>
    </source>
</evidence>
<dbReference type="Pfam" id="PF03704">
    <property type="entry name" value="BTAD"/>
    <property type="match status" value="1"/>
</dbReference>
<evidence type="ECO:0000256" key="6">
    <source>
        <dbReference type="PROSITE-ProRule" id="PRU00169"/>
    </source>
</evidence>
<accession>A0A1R1EIG5</accession>
<dbReference type="PANTHER" id="PTHR35807:SF2">
    <property type="entry name" value="TRANSCRIPTIONAL ACTIVATOR DOMAIN"/>
    <property type="match status" value="1"/>
</dbReference>
<reference evidence="10 11" key="1">
    <citation type="submission" date="2016-11" db="EMBL/GenBank/DDBJ databases">
        <title>Paenibacillus species isolates.</title>
        <authorList>
            <person name="Beno S.M."/>
        </authorList>
    </citation>
    <scope>NUCLEOTIDE SEQUENCE [LARGE SCALE GENOMIC DNA]</scope>
    <source>
        <strain evidence="10 11">FSL R5-0378</strain>
    </source>
</reference>